<dbReference type="AlphaFoldDB" id="A0A859FIR9"/>
<accession>A0A859FIR9</accession>
<organism evidence="1 2">
    <name type="scientific">Paenalkalicoccus suaedae</name>
    <dbReference type="NCBI Taxonomy" id="2592382"/>
    <lineage>
        <taxon>Bacteria</taxon>
        <taxon>Bacillati</taxon>
        <taxon>Bacillota</taxon>
        <taxon>Bacilli</taxon>
        <taxon>Bacillales</taxon>
        <taxon>Bacillaceae</taxon>
        <taxon>Paenalkalicoccus</taxon>
    </lineage>
</organism>
<gene>
    <name evidence="1" type="ORF">FLK61_39460</name>
</gene>
<keyword evidence="2" id="KW-1185">Reference proteome</keyword>
<dbReference type="KEGG" id="psua:FLK61_39460"/>
<protein>
    <submittedName>
        <fullName evidence="1">Uncharacterized protein</fullName>
    </submittedName>
</protein>
<evidence type="ECO:0000313" key="1">
    <source>
        <dbReference type="EMBL" id="QKS72694.1"/>
    </source>
</evidence>
<dbReference type="Proteomes" id="UP000318138">
    <property type="component" value="Chromosome"/>
</dbReference>
<sequence>MTRFGLYVYQDEMRLSIDQIDGDYCINEKLRAMAIVYTIRGRSASMLLVKKSVRAMFTLTFVYHLVV</sequence>
<name>A0A859FIR9_9BACI</name>
<dbReference type="RefSeq" id="WP_176010663.1">
    <property type="nucleotide sequence ID" value="NZ_CP041372.2"/>
</dbReference>
<dbReference type="EMBL" id="CP041372">
    <property type="protein sequence ID" value="QKS72694.1"/>
    <property type="molecule type" value="Genomic_DNA"/>
</dbReference>
<proteinExistence type="predicted"/>
<reference evidence="2" key="1">
    <citation type="submission" date="2019-07" db="EMBL/GenBank/DDBJ databases">
        <title>Bacillus alkalisoli sp. nov. isolated from saline soil.</title>
        <authorList>
            <person name="Sun J.-Q."/>
            <person name="Xu L."/>
        </authorList>
    </citation>
    <scope>NUCLEOTIDE SEQUENCE [LARGE SCALE GENOMIC DNA]</scope>
    <source>
        <strain evidence="2">M4U3P1</strain>
    </source>
</reference>
<evidence type="ECO:0000313" key="2">
    <source>
        <dbReference type="Proteomes" id="UP000318138"/>
    </source>
</evidence>